<dbReference type="Gene3D" id="3.30.200.20">
    <property type="entry name" value="Phosphorylase Kinase, domain 1"/>
    <property type="match status" value="1"/>
</dbReference>
<dbReference type="PROSITE" id="PS51746">
    <property type="entry name" value="PPM_2"/>
    <property type="match status" value="1"/>
</dbReference>
<dbReference type="RefSeq" id="WP_135251288.1">
    <property type="nucleotide sequence ID" value="NZ_SMLK01000007.1"/>
</dbReference>
<name>A0A4Z0BEH6_9BURK</name>
<dbReference type="InterPro" id="IPR001932">
    <property type="entry name" value="PPM-type_phosphatase-like_dom"/>
</dbReference>
<dbReference type="PROSITE" id="PS50011">
    <property type="entry name" value="PROTEIN_KINASE_DOM"/>
    <property type="match status" value="1"/>
</dbReference>
<dbReference type="PROSITE" id="PS00109">
    <property type="entry name" value="PROTEIN_KINASE_TYR"/>
    <property type="match status" value="1"/>
</dbReference>
<dbReference type="CDD" id="cd14014">
    <property type="entry name" value="STKc_PknB_like"/>
    <property type="match status" value="1"/>
</dbReference>
<evidence type="ECO:0000313" key="9">
    <source>
        <dbReference type="EMBL" id="TFY97735.1"/>
    </source>
</evidence>
<evidence type="ECO:0000259" key="8">
    <source>
        <dbReference type="PROSITE" id="PS51746"/>
    </source>
</evidence>
<gene>
    <name evidence="9" type="ORF">EZ216_18640</name>
</gene>
<dbReference type="GO" id="GO:0004674">
    <property type="term" value="F:protein serine/threonine kinase activity"/>
    <property type="evidence" value="ECO:0007669"/>
    <property type="project" value="UniProtKB-KW"/>
</dbReference>
<evidence type="ECO:0000256" key="2">
    <source>
        <dbReference type="ARBA" id="ARBA00022679"/>
    </source>
</evidence>
<dbReference type="Gene3D" id="3.60.40.10">
    <property type="entry name" value="PPM-type phosphatase domain"/>
    <property type="match status" value="1"/>
</dbReference>
<dbReference type="SMART" id="SM00332">
    <property type="entry name" value="PP2Cc"/>
    <property type="match status" value="1"/>
</dbReference>
<keyword evidence="3" id="KW-0547">Nucleotide-binding</keyword>
<comment type="caution">
    <text evidence="9">The sequence shown here is derived from an EMBL/GenBank/DDBJ whole genome shotgun (WGS) entry which is preliminary data.</text>
</comment>
<keyword evidence="5" id="KW-0067">ATP-binding</keyword>
<evidence type="ECO:0000256" key="5">
    <source>
        <dbReference type="ARBA" id="ARBA00022840"/>
    </source>
</evidence>
<keyword evidence="4 9" id="KW-0418">Kinase</keyword>
<proteinExistence type="predicted"/>
<sequence length="571" mass="62151">MLKVRVGQYSGAGRQPANQDFCGATAPGGAPLSTKGVAVALADGIGSSEFGRLASQAAVSGFLEDYYCTSDAWSVKHSAERVLAATNSWLFAQTQQGAGRWDKDRGWVCTFSALVVRSRTAHLFHVGDARVWQVQGATLEQLTNDHRVHAGGGRSYLGRALGVAGQVEIDYRSLPLAEGDTFVLTTDGVHEHVRAEAIAAAIAEHADDLDAAARAVAQVAEAAGSEDNLTVQVVSIEQLPAADRGELHRLANELPLPPPLAPRMDFEGLRIVRQLHASSRSHVWLAVDEQTGERLALKAPSTEAGADARWRERFLLEEWVARRVDSPHLLKPRGTAMPRHSLHVAFEYLEGATLAQWMVDHPRPPLDAVRAVVTQLARGLRALHRLEMFHQDLRPENVMVDATGTARIIDYGAVRVAGIAEENDPVPPGTLQYMAPECLRGAPGSARADLYSLAAIAYQMLSGRLPYGVEMARERSEAAQRRMRYRPLALLRPDVPAWVDEALEKALHPDAFKRFDDTAEFVHALGQPAPGSRARRRLPLAERNPLLFWKAVSLLLAVACVALLGLRASGH</sequence>
<keyword evidence="2" id="KW-0808">Transferase</keyword>
<dbReference type="PANTHER" id="PTHR24351">
    <property type="entry name" value="RIBOSOMAL PROTEIN S6 KINASE"/>
    <property type="match status" value="1"/>
</dbReference>
<protein>
    <submittedName>
        <fullName evidence="9">Bifunctional protein-serine/threonine kinase/phosphatase</fullName>
    </submittedName>
</protein>
<evidence type="ECO:0000256" key="1">
    <source>
        <dbReference type="ARBA" id="ARBA00022527"/>
    </source>
</evidence>
<dbReference type="InterPro" id="IPR036457">
    <property type="entry name" value="PPM-type-like_dom_sf"/>
</dbReference>
<feature type="transmembrane region" description="Helical" evidence="6">
    <location>
        <begin position="546"/>
        <end position="566"/>
    </location>
</feature>
<dbReference type="OrthoDB" id="9801841at2"/>
<dbReference type="Gene3D" id="1.10.510.10">
    <property type="entry name" value="Transferase(Phosphotransferase) domain 1"/>
    <property type="match status" value="1"/>
</dbReference>
<dbReference type="SUPFAM" id="SSF81606">
    <property type="entry name" value="PP2C-like"/>
    <property type="match status" value="1"/>
</dbReference>
<dbReference type="InterPro" id="IPR011009">
    <property type="entry name" value="Kinase-like_dom_sf"/>
</dbReference>
<keyword evidence="6" id="KW-1133">Transmembrane helix</keyword>
<feature type="domain" description="Protein kinase" evidence="7">
    <location>
        <begin position="269"/>
        <end position="547"/>
    </location>
</feature>
<reference evidence="9 10" key="1">
    <citation type="submission" date="2019-03" db="EMBL/GenBank/DDBJ databases">
        <title>Ramlibacter sp. 18x22-1, whole genome shotgun sequence.</title>
        <authorList>
            <person name="Zhang X."/>
            <person name="Feng G."/>
            <person name="Zhu H."/>
        </authorList>
    </citation>
    <scope>NUCLEOTIDE SEQUENCE [LARGE SCALE GENOMIC DNA]</scope>
    <source>
        <strain evidence="9 10">18x22-1</strain>
    </source>
</reference>
<dbReference type="SUPFAM" id="SSF56112">
    <property type="entry name" value="Protein kinase-like (PK-like)"/>
    <property type="match status" value="1"/>
</dbReference>
<keyword evidence="6" id="KW-0812">Transmembrane</keyword>
<accession>A0A4Z0BEH6</accession>
<organism evidence="9 10">
    <name type="scientific">Ramlibacter humi</name>
    <dbReference type="NCBI Taxonomy" id="2530451"/>
    <lineage>
        <taxon>Bacteria</taxon>
        <taxon>Pseudomonadati</taxon>
        <taxon>Pseudomonadota</taxon>
        <taxon>Betaproteobacteria</taxon>
        <taxon>Burkholderiales</taxon>
        <taxon>Comamonadaceae</taxon>
        <taxon>Ramlibacter</taxon>
    </lineage>
</organism>
<dbReference type="InterPro" id="IPR008266">
    <property type="entry name" value="Tyr_kinase_AS"/>
</dbReference>
<evidence type="ECO:0000256" key="6">
    <source>
        <dbReference type="SAM" id="Phobius"/>
    </source>
</evidence>
<dbReference type="GO" id="GO:0005524">
    <property type="term" value="F:ATP binding"/>
    <property type="evidence" value="ECO:0007669"/>
    <property type="project" value="UniProtKB-KW"/>
</dbReference>
<dbReference type="SMART" id="SM00331">
    <property type="entry name" value="PP2C_SIG"/>
    <property type="match status" value="1"/>
</dbReference>
<keyword evidence="10" id="KW-1185">Reference proteome</keyword>
<dbReference type="InterPro" id="IPR000719">
    <property type="entry name" value="Prot_kinase_dom"/>
</dbReference>
<evidence type="ECO:0000256" key="4">
    <source>
        <dbReference type="ARBA" id="ARBA00022777"/>
    </source>
</evidence>
<dbReference type="EMBL" id="SMLK01000007">
    <property type="protein sequence ID" value="TFY97735.1"/>
    <property type="molecule type" value="Genomic_DNA"/>
</dbReference>
<dbReference type="Proteomes" id="UP000297839">
    <property type="component" value="Unassembled WGS sequence"/>
</dbReference>
<keyword evidence="6" id="KW-0472">Membrane</keyword>
<evidence type="ECO:0000259" key="7">
    <source>
        <dbReference type="PROSITE" id="PS50011"/>
    </source>
</evidence>
<evidence type="ECO:0000313" key="10">
    <source>
        <dbReference type="Proteomes" id="UP000297839"/>
    </source>
</evidence>
<dbReference type="Pfam" id="PF00069">
    <property type="entry name" value="Pkinase"/>
    <property type="match status" value="1"/>
</dbReference>
<evidence type="ECO:0000256" key="3">
    <source>
        <dbReference type="ARBA" id="ARBA00022741"/>
    </source>
</evidence>
<keyword evidence="1" id="KW-0723">Serine/threonine-protein kinase</keyword>
<feature type="domain" description="PPM-type phosphatase" evidence="8">
    <location>
        <begin position="5"/>
        <end position="236"/>
    </location>
</feature>
<dbReference type="AlphaFoldDB" id="A0A4Z0BEH6"/>
<dbReference type="Pfam" id="PF13672">
    <property type="entry name" value="PP2C_2"/>
    <property type="match status" value="1"/>
</dbReference>